<evidence type="ECO:0000256" key="1">
    <source>
        <dbReference type="ARBA" id="ARBA00009995"/>
    </source>
</evidence>
<protein>
    <recommendedName>
        <fullName evidence="5">Glycosyltransferase</fullName>
        <ecNumber evidence="5">2.4.1.-</ecNumber>
    </recommendedName>
</protein>
<dbReference type="GO" id="GO:0080043">
    <property type="term" value="F:quercetin 3-O-glucosyltransferase activity"/>
    <property type="evidence" value="ECO:0007669"/>
    <property type="project" value="TreeGrafter"/>
</dbReference>
<comment type="similarity">
    <text evidence="1 4">Belongs to the UDP-glycosyltransferase family.</text>
</comment>
<proteinExistence type="inferred from homology"/>
<dbReference type="FunFam" id="3.40.50.2000:FF:000056">
    <property type="entry name" value="Glycosyltransferase"/>
    <property type="match status" value="1"/>
</dbReference>
<name>A0A9D4ZT15_ADICA</name>
<dbReference type="InterPro" id="IPR035595">
    <property type="entry name" value="UDP_glycos_trans_CS"/>
</dbReference>
<dbReference type="InterPro" id="IPR002213">
    <property type="entry name" value="UDP_glucos_trans"/>
</dbReference>
<dbReference type="PANTHER" id="PTHR11926">
    <property type="entry name" value="GLUCOSYL/GLUCURONOSYL TRANSFERASES"/>
    <property type="match status" value="1"/>
</dbReference>
<keyword evidence="7" id="KW-1185">Reference proteome</keyword>
<dbReference type="Proteomes" id="UP000886520">
    <property type="component" value="Chromosome 1"/>
</dbReference>
<evidence type="ECO:0000256" key="2">
    <source>
        <dbReference type="ARBA" id="ARBA00022676"/>
    </source>
</evidence>
<dbReference type="PANTHER" id="PTHR11926:SF1494">
    <property type="entry name" value="FLAVONOL 3-O-GLUCOSYLTRANSFERASE UGT76E12-RELATED"/>
    <property type="match status" value="1"/>
</dbReference>
<accession>A0A9D4ZT15</accession>
<evidence type="ECO:0000256" key="4">
    <source>
        <dbReference type="RuleBase" id="RU003718"/>
    </source>
</evidence>
<evidence type="ECO:0000313" key="7">
    <source>
        <dbReference type="Proteomes" id="UP000886520"/>
    </source>
</evidence>
<dbReference type="CDD" id="cd03784">
    <property type="entry name" value="GT1_Gtf-like"/>
    <property type="match status" value="1"/>
</dbReference>
<keyword evidence="2 4" id="KW-0328">Glycosyltransferase</keyword>
<comment type="caution">
    <text evidence="6">The sequence shown here is derived from an EMBL/GenBank/DDBJ whole genome shotgun (WGS) entry which is preliminary data.</text>
</comment>
<keyword evidence="3 4" id="KW-0808">Transferase</keyword>
<dbReference type="EMBL" id="JABFUD020000001">
    <property type="protein sequence ID" value="KAI5084412.1"/>
    <property type="molecule type" value="Genomic_DNA"/>
</dbReference>
<evidence type="ECO:0000256" key="5">
    <source>
        <dbReference type="RuleBase" id="RU362057"/>
    </source>
</evidence>
<gene>
    <name evidence="6" type="ORF">GOP47_0000581</name>
</gene>
<dbReference type="AlphaFoldDB" id="A0A9D4ZT15"/>
<reference evidence="6" key="1">
    <citation type="submission" date="2021-01" db="EMBL/GenBank/DDBJ databases">
        <title>Adiantum capillus-veneris genome.</title>
        <authorList>
            <person name="Fang Y."/>
            <person name="Liao Q."/>
        </authorList>
    </citation>
    <scope>NUCLEOTIDE SEQUENCE</scope>
    <source>
        <strain evidence="6">H3</strain>
        <tissue evidence="6">Leaf</tissue>
    </source>
</reference>
<dbReference type="Pfam" id="PF00201">
    <property type="entry name" value="UDPGT"/>
    <property type="match status" value="1"/>
</dbReference>
<sequence length="458" mass="50550">MGAPHVALFPFPDHGHVTPMLQLALHLASRGAYVTFINAELGHQQLPSFTEYLNQTANLKYAHLSVGISALEGPLTLDVVVSDSSGLGNVESSSLPVLHRSLESQSSALEKLLTDLNGAQNWPSFSCLISDAFMPWTASVAQKLQVSWMVFWTPSATRFYLSTKALGHKEMNTELQKLANITIGLSPESTDVFDLSRLRNPHRRQLLMARVEGTKMADVILLNTFDALEEEAVKELAKDFPIRSLGPLCFGTGLKASKANEESLSWLDRQAPHSILYISFGSKAMLQGRPLEQLAFGIESSNMPFLWVLRSGGEGLPEGFVERTEARSKIMKWVPQKQVLEHRAIGAFFTHCGWNSVLEAVVEGVPMICWPTFGDQPTNKLVIEQKWRIGRGIQGGEVDAENIRQVIQDVVGNAEFRQRGSLLSRSAKSALGQGGTSDQNFKFLMQELAVREHHVASC</sequence>
<dbReference type="Gene3D" id="3.40.50.2000">
    <property type="entry name" value="Glycogen Phosphorylase B"/>
    <property type="match status" value="2"/>
</dbReference>
<organism evidence="6 7">
    <name type="scientific">Adiantum capillus-veneris</name>
    <name type="common">Maidenhair fern</name>
    <dbReference type="NCBI Taxonomy" id="13818"/>
    <lineage>
        <taxon>Eukaryota</taxon>
        <taxon>Viridiplantae</taxon>
        <taxon>Streptophyta</taxon>
        <taxon>Embryophyta</taxon>
        <taxon>Tracheophyta</taxon>
        <taxon>Polypodiopsida</taxon>
        <taxon>Polypodiidae</taxon>
        <taxon>Polypodiales</taxon>
        <taxon>Pteridineae</taxon>
        <taxon>Pteridaceae</taxon>
        <taxon>Vittarioideae</taxon>
        <taxon>Adiantum</taxon>
    </lineage>
</organism>
<evidence type="ECO:0000256" key="3">
    <source>
        <dbReference type="ARBA" id="ARBA00022679"/>
    </source>
</evidence>
<dbReference type="GO" id="GO:0080044">
    <property type="term" value="F:quercetin 7-O-glucosyltransferase activity"/>
    <property type="evidence" value="ECO:0007669"/>
    <property type="project" value="TreeGrafter"/>
</dbReference>
<dbReference type="PROSITE" id="PS00375">
    <property type="entry name" value="UDPGT"/>
    <property type="match status" value="1"/>
</dbReference>
<evidence type="ECO:0000313" key="6">
    <source>
        <dbReference type="EMBL" id="KAI5084412.1"/>
    </source>
</evidence>
<dbReference type="SUPFAM" id="SSF53756">
    <property type="entry name" value="UDP-Glycosyltransferase/glycogen phosphorylase"/>
    <property type="match status" value="1"/>
</dbReference>
<dbReference type="OrthoDB" id="5835829at2759"/>
<dbReference type="EC" id="2.4.1.-" evidence="5"/>